<dbReference type="AlphaFoldDB" id="A0A0B6YXY3"/>
<gene>
    <name evidence="1" type="primary">ORF39162</name>
</gene>
<feature type="non-terminal residue" evidence="1">
    <location>
        <position position="65"/>
    </location>
</feature>
<protein>
    <submittedName>
        <fullName evidence="1">Uncharacterized protein</fullName>
    </submittedName>
</protein>
<reference evidence="1" key="1">
    <citation type="submission" date="2014-12" db="EMBL/GenBank/DDBJ databases">
        <title>Insight into the proteome of Arion vulgaris.</title>
        <authorList>
            <person name="Aradska J."/>
            <person name="Bulat T."/>
            <person name="Smidak R."/>
            <person name="Sarate P."/>
            <person name="Gangsoo J."/>
            <person name="Sialana F."/>
            <person name="Bilban M."/>
            <person name="Lubec G."/>
        </authorList>
    </citation>
    <scope>NUCLEOTIDE SEQUENCE</scope>
    <source>
        <tissue evidence="1">Skin</tissue>
    </source>
</reference>
<accession>A0A0B6YXY3</accession>
<proteinExistence type="predicted"/>
<dbReference type="EMBL" id="HACG01013490">
    <property type="protein sequence ID" value="CEK60355.1"/>
    <property type="molecule type" value="Transcribed_RNA"/>
</dbReference>
<sequence>MFQEKRRGISFMAMMIVGLQVDPCVECGFFYGSLIASKFGIVLPEEREAILTKWYLQLDAILLSK</sequence>
<name>A0A0B6YXY3_9EUPU</name>
<organism evidence="1">
    <name type="scientific">Arion vulgaris</name>
    <dbReference type="NCBI Taxonomy" id="1028688"/>
    <lineage>
        <taxon>Eukaryota</taxon>
        <taxon>Metazoa</taxon>
        <taxon>Spiralia</taxon>
        <taxon>Lophotrochozoa</taxon>
        <taxon>Mollusca</taxon>
        <taxon>Gastropoda</taxon>
        <taxon>Heterobranchia</taxon>
        <taxon>Euthyneura</taxon>
        <taxon>Panpulmonata</taxon>
        <taxon>Eupulmonata</taxon>
        <taxon>Stylommatophora</taxon>
        <taxon>Helicina</taxon>
        <taxon>Arionoidea</taxon>
        <taxon>Arionidae</taxon>
        <taxon>Arion</taxon>
    </lineage>
</organism>
<evidence type="ECO:0000313" key="1">
    <source>
        <dbReference type="EMBL" id="CEK60355.1"/>
    </source>
</evidence>